<dbReference type="Proteomes" id="UP000306980">
    <property type="component" value="Unassembled WGS sequence"/>
</dbReference>
<proteinExistence type="inferred from homology"/>
<dbReference type="Gene3D" id="3.40.190.10">
    <property type="entry name" value="Periplasmic binding protein-like II"/>
    <property type="match status" value="2"/>
</dbReference>
<dbReference type="PRINTS" id="PR00039">
    <property type="entry name" value="HTHLYSR"/>
</dbReference>
<dbReference type="GO" id="GO:0003700">
    <property type="term" value="F:DNA-binding transcription factor activity"/>
    <property type="evidence" value="ECO:0007669"/>
    <property type="project" value="InterPro"/>
</dbReference>
<keyword evidence="4" id="KW-0804">Transcription</keyword>
<dbReference type="SUPFAM" id="SSF53850">
    <property type="entry name" value="Periplasmic binding protein-like II"/>
    <property type="match status" value="1"/>
</dbReference>
<dbReference type="EMBL" id="VCIA01000001">
    <property type="protein sequence ID" value="TMN21682.1"/>
    <property type="molecule type" value="Genomic_DNA"/>
</dbReference>
<gene>
    <name evidence="6" type="ORF">FFL34_05825</name>
</gene>
<dbReference type="RefSeq" id="WP_138602329.1">
    <property type="nucleotide sequence ID" value="NZ_VCIA01000001.1"/>
</dbReference>
<comment type="similarity">
    <text evidence="1">Belongs to the LysR transcriptional regulatory family.</text>
</comment>
<evidence type="ECO:0000259" key="5">
    <source>
        <dbReference type="PROSITE" id="PS50931"/>
    </source>
</evidence>
<dbReference type="PANTHER" id="PTHR30126">
    <property type="entry name" value="HTH-TYPE TRANSCRIPTIONAL REGULATOR"/>
    <property type="match status" value="1"/>
</dbReference>
<dbReference type="AlphaFoldDB" id="A0A5S3QIE5"/>
<evidence type="ECO:0000256" key="4">
    <source>
        <dbReference type="ARBA" id="ARBA00023163"/>
    </source>
</evidence>
<comment type="caution">
    <text evidence="6">The sequence shown here is derived from an EMBL/GenBank/DDBJ whole genome shotgun (WGS) entry which is preliminary data.</text>
</comment>
<reference evidence="6 7" key="1">
    <citation type="submission" date="2019-05" db="EMBL/GenBank/DDBJ databases">
        <title>Genomic analysis of Lentibacillus sp. NKC220-2.</title>
        <authorList>
            <person name="Oh Y.J."/>
        </authorList>
    </citation>
    <scope>NUCLEOTIDE SEQUENCE [LARGE SCALE GENOMIC DNA]</scope>
    <source>
        <strain evidence="6 7">NKC220-2</strain>
    </source>
</reference>
<protein>
    <submittedName>
        <fullName evidence="6">LysR family transcriptional regulator</fullName>
    </submittedName>
</protein>
<dbReference type="PROSITE" id="PS50931">
    <property type="entry name" value="HTH_LYSR"/>
    <property type="match status" value="1"/>
</dbReference>
<dbReference type="PANTHER" id="PTHR30126:SF39">
    <property type="entry name" value="HTH-TYPE TRANSCRIPTIONAL REGULATOR CYSL"/>
    <property type="match status" value="1"/>
</dbReference>
<dbReference type="Pfam" id="PF00126">
    <property type="entry name" value="HTH_1"/>
    <property type="match status" value="1"/>
</dbReference>
<dbReference type="InterPro" id="IPR005119">
    <property type="entry name" value="LysR_subst-bd"/>
</dbReference>
<feature type="domain" description="HTH lysR-type" evidence="5">
    <location>
        <begin position="1"/>
        <end position="58"/>
    </location>
</feature>
<dbReference type="GO" id="GO:0000976">
    <property type="term" value="F:transcription cis-regulatory region binding"/>
    <property type="evidence" value="ECO:0007669"/>
    <property type="project" value="TreeGrafter"/>
</dbReference>
<organism evidence="6 7">
    <name type="scientific">Lentibacillus cibarius</name>
    <dbReference type="NCBI Taxonomy" id="2583219"/>
    <lineage>
        <taxon>Bacteria</taxon>
        <taxon>Bacillati</taxon>
        <taxon>Bacillota</taxon>
        <taxon>Bacilli</taxon>
        <taxon>Bacillales</taxon>
        <taxon>Bacillaceae</taxon>
        <taxon>Lentibacillus</taxon>
    </lineage>
</organism>
<dbReference type="Pfam" id="PF03466">
    <property type="entry name" value="LysR_substrate"/>
    <property type="match status" value="1"/>
</dbReference>
<evidence type="ECO:0000256" key="1">
    <source>
        <dbReference type="ARBA" id="ARBA00009437"/>
    </source>
</evidence>
<keyword evidence="3" id="KW-0238">DNA-binding</keyword>
<evidence type="ECO:0000256" key="3">
    <source>
        <dbReference type="ARBA" id="ARBA00023125"/>
    </source>
</evidence>
<dbReference type="FunFam" id="1.10.10.10:FF:000001">
    <property type="entry name" value="LysR family transcriptional regulator"/>
    <property type="match status" value="1"/>
</dbReference>
<dbReference type="Gene3D" id="1.10.10.10">
    <property type="entry name" value="Winged helix-like DNA-binding domain superfamily/Winged helix DNA-binding domain"/>
    <property type="match status" value="1"/>
</dbReference>
<accession>A0A5S3QIE5</accession>
<dbReference type="CDD" id="cd08420">
    <property type="entry name" value="PBP2_CysL_like"/>
    <property type="match status" value="1"/>
</dbReference>
<name>A0A5S3QIE5_9BACI</name>
<keyword evidence="2" id="KW-0805">Transcription regulation</keyword>
<evidence type="ECO:0000313" key="7">
    <source>
        <dbReference type="Proteomes" id="UP000306980"/>
    </source>
</evidence>
<evidence type="ECO:0000313" key="6">
    <source>
        <dbReference type="EMBL" id="TMN21682.1"/>
    </source>
</evidence>
<dbReference type="OrthoDB" id="9785745at2"/>
<sequence>MNIENFRMFCRVVEKGSITKAAELGYVTQPAVTKQIRQLEDSYGTTLFDREEGALKLTKAGELLYPYAKELLAVHQEAHEKMQEHLGKRETSLYVGASLTIGEYLLPALIRQFKQSYPLVQFHLSIGNTPLMLEKLEKKAIDMALVEGVVPENVYKQRKFADDELILVTASNHRWGNREAIQINEIPEEKMIWREKESGTRQIVEESLNQHHVLEKIENAMELGSKSAVEEGLGTSILPKLTVQKELAYNTLREIPIKDFHLTRDFWMVQKNRRYEKEIVTDFAAFLLGGNGVSGV</sequence>
<dbReference type="InterPro" id="IPR036390">
    <property type="entry name" value="WH_DNA-bd_sf"/>
</dbReference>
<dbReference type="SUPFAM" id="SSF46785">
    <property type="entry name" value="Winged helix' DNA-binding domain"/>
    <property type="match status" value="1"/>
</dbReference>
<dbReference type="InterPro" id="IPR036388">
    <property type="entry name" value="WH-like_DNA-bd_sf"/>
</dbReference>
<evidence type="ECO:0000256" key="2">
    <source>
        <dbReference type="ARBA" id="ARBA00023015"/>
    </source>
</evidence>
<dbReference type="InterPro" id="IPR000847">
    <property type="entry name" value="LysR_HTH_N"/>
</dbReference>